<feature type="domain" description="GST N-terminal" evidence="1">
    <location>
        <begin position="3"/>
        <end position="80"/>
    </location>
</feature>
<dbReference type="EMBL" id="MU069496">
    <property type="protein sequence ID" value="KAF5841069.1"/>
    <property type="molecule type" value="Genomic_DNA"/>
</dbReference>
<dbReference type="InterPro" id="IPR050213">
    <property type="entry name" value="GST_superfamily"/>
</dbReference>
<dbReference type="PANTHER" id="PTHR11571">
    <property type="entry name" value="GLUTATHIONE S-TRANSFERASE"/>
    <property type="match status" value="1"/>
</dbReference>
<dbReference type="PROSITE" id="PS50404">
    <property type="entry name" value="GST_NTER"/>
    <property type="match status" value="1"/>
</dbReference>
<dbReference type="Proteomes" id="UP000815325">
    <property type="component" value="Unassembled WGS sequence"/>
</dbReference>
<evidence type="ECO:0000313" key="4">
    <source>
        <dbReference type="Proteomes" id="UP000815325"/>
    </source>
</evidence>
<dbReference type="Gene3D" id="3.40.30.10">
    <property type="entry name" value="Glutaredoxin"/>
    <property type="match status" value="1"/>
</dbReference>
<dbReference type="InterPro" id="IPR036282">
    <property type="entry name" value="Glutathione-S-Trfase_C_sf"/>
</dbReference>
<dbReference type="SUPFAM" id="SSF47616">
    <property type="entry name" value="GST C-terminal domain-like"/>
    <property type="match status" value="1"/>
</dbReference>
<dbReference type="SFLD" id="SFLDG00363">
    <property type="entry name" value="AMPS_(cytGST):_Alpha-__Mu-__Pi"/>
    <property type="match status" value="1"/>
</dbReference>
<protein>
    <submittedName>
        <fullName evidence="3">Glutathione S-transferase</fullName>
    </submittedName>
</protein>
<name>A0ABQ7H2H9_DUNSA</name>
<comment type="caution">
    <text evidence="3">The sequence shown here is derived from an EMBL/GenBank/DDBJ whole genome shotgun (WGS) entry which is preliminary data.</text>
</comment>
<accession>A0ABQ7H2H9</accession>
<organism evidence="3 4">
    <name type="scientific">Dunaliella salina</name>
    <name type="common">Green alga</name>
    <name type="synonym">Protococcus salinus</name>
    <dbReference type="NCBI Taxonomy" id="3046"/>
    <lineage>
        <taxon>Eukaryota</taxon>
        <taxon>Viridiplantae</taxon>
        <taxon>Chlorophyta</taxon>
        <taxon>core chlorophytes</taxon>
        <taxon>Chlorophyceae</taxon>
        <taxon>CS clade</taxon>
        <taxon>Chlamydomonadales</taxon>
        <taxon>Dunaliellaceae</taxon>
        <taxon>Dunaliella</taxon>
    </lineage>
</organism>
<dbReference type="InterPro" id="IPR036249">
    <property type="entry name" value="Thioredoxin-like_sf"/>
</dbReference>
<dbReference type="InterPro" id="IPR004046">
    <property type="entry name" value="GST_C"/>
</dbReference>
<dbReference type="SFLD" id="SFLDS00019">
    <property type="entry name" value="Glutathione_Transferase_(cytos"/>
    <property type="match status" value="1"/>
</dbReference>
<dbReference type="InterPro" id="IPR040079">
    <property type="entry name" value="Glutathione_S-Trfase"/>
</dbReference>
<dbReference type="Pfam" id="PF02798">
    <property type="entry name" value="GST_N"/>
    <property type="match status" value="1"/>
</dbReference>
<dbReference type="PANTHER" id="PTHR11571:SF150">
    <property type="entry name" value="GLUTATHIONE S-TRANSFERASE"/>
    <property type="match status" value="1"/>
</dbReference>
<dbReference type="SUPFAM" id="SSF52833">
    <property type="entry name" value="Thioredoxin-like"/>
    <property type="match status" value="1"/>
</dbReference>
<dbReference type="InterPro" id="IPR010987">
    <property type="entry name" value="Glutathione-S-Trfase_C-like"/>
</dbReference>
<evidence type="ECO:0000259" key="2">
    <source>
        <dbReference type="PROSITE" id="PS50405"/>
    </source>
</evidence>
<dbReference type="PROSITE" id="PS50405">
    <property type="entry name" value="GST_CTER"/>
    <property type="match status" value="1"/>
</dbReference>
<proteinExistence type="predicted"/>
<dbReference type="CDD" id="cd03039">
    <property type="entry name" value="GST_N_Sigma_like"/>
    <property type="match status" value="1"/>
</dbReference>
<evidence type="ECO:0000313" key="3">
    <source>
        <dbReference type="EMBL" id="KAF5841069.1"/>
    </source>
</evidence>
<evidence type="ECO:0000259" key="1">
    <source>
        <dbReference type="PROSITE" id="PS50404"/>
    </source>
</evidence>
<dbReference type="InterPro" id="IPR004045">
    <property type="entry name" value="Glutathione_S-Trfase_N"/>
</dbReference>
<gene>
    <name evidence="3" type="ORF">DUNSADRAFT_14627</name>
</gene>
<dbReference type="Pfam" id="PF14497">
    <property type="entry name" value="GST_C_3"/>
    <property type="match status" value="1"/>
</dbReference>
<dbReference type="CDD" id="cd03192">
    <property type="entry name" value="GST_C_Sigma_like"/>
    <property type="match status" value="1"/>
</dbReference>
<reference evidence="3" key="1">
    <citation type="submission" date="2017-08" db="EMBL/GenBank/DDBJ databases">
        <authorList>
            <person name="Polle J.E."/>
            <person name="Barry K."/>
            <person name="Cushman J."/>
            <person name="Schmutz J."/>
            <person name="Tran D."/>
            <person name="Hathwaick L.T."/>
            <person name="Yim W.C."/>
            <person name="Jenkins J."/>
            <person name="Mckie-Krisberg Z.M."/>
            <person name="Prochnik S."/>
            <person name="Lindquist E."/>
            <person name="Dockter R.B."/>
            <person name="Adam C."/>
            <person name="Molina H."/>
            <person name="Bunkerborg J."/>
            <person name="Jin E."/>
            <person name="Buchheim M."/>
            <person name="Magnuson J."/>
        </authorList>
    </citation>
    <scope>NUCLEOTIDE SEQUENCE</scope>
    <source>
        <strain evidence="3">CCAP 19/18</strain>
    </source>
</reference>
<dbReference type="Gene3D" id="1.20.1050.10">
    <property type="match status" value="1"/>
</dbReference>
<sequence length="211" mass="23309">MPKDVKITYFDLAAKAEPSRLMFAIGKIPFEDKRVSFAEWPGMKSSTPFGQLPVLEVDGTKIAQSGAIERYAAKLANLYPSDPLEAAKVDQVVCFIDEFLPIFSSTMGIQDPEAKAKAQREATEKFKPKLAKLNEMVEKAGNDYLAGSKFTYADVAAFCYVSFLLSGMFAGATLEVLKDFPAVANYRKRIASLPEVKAYYEKASGRDTFKP</sequence>
<keyword evidence="4" id="KW-1185">Reference proteome</keyword>
<feature type="domain" description="GST C-terminal" evidence="2">
    <location>
        <begin position="82"/>
        <end position="211"/>
    </location>
</feature>
<dbReference type="SFLD" id="SFLDG01205">
    <property type="entry name" value="AMPS.1"/>
    <property type="match status" value="1"/>
</dbReference>